<protein>
    <recommendedName>
        <fullName evidence="4">Sel1 repeat-containing protein</fullName>
    </recommendedName>
</protein>
<feature type="chain" id="PRO_5010325949" description="Sel1 repeat-containing protein" evidence="1">
    <location>
        <begin position="35"/>
        <end position="203"/>
    </location>
</feature>
<dbReference type="Proteomes" id="UP000183371">
    <property type="component" value="Unassembled WGS sequence"/>
</dbReference>
<evidence type="ECO:0008006" key="4">
    <source>
        <dbReference type="Google" id="ProtNLM"/>
    </source>
</evidence>
<proteinExistence type="predicted"/>
<evidence type="ECO:0000313" key="3">
    <source>
        <dbReference type="Proteomes" id="UP000183371"/>
    </source>
</evidence>
<feature type="signal peptide" evidence="1">
    <location>
        <begin position="1"/>
        <end position="34"/>
    </location>
</feature>
<dbReference type="AlphaFoldDB" id="A0A1I7AMY4"/>
<accession>A0A1I7AMY4</accession>
<name>A0A1I7AMY4_9HYPH</name>
<organism evidence="2 3">
    <name type="scientific">Pseudovibrio denitrificans</name>
    <dbReference type="NCBI Taxonomy" id="258256"/>
    <lineage>
        <taxon>Bacteria</taxon>
        <taxon>Pseudomonadati</taxon>
        <taxon>Pseudomonadota</taxon>
        <taxon>Alphaproteobacteria</taxon>
        <taxon>Hyphomicrobiales</taxon>
        <taxon>Stappiaceae</taxon>
        <taxon>Pseudovibrio</taxon>
    </lineage>
</organism>
<evidence type="ECO:0000313" key="2">
    <source>
        <dbReference type="EMBL" id="SFT76309.1"/>
    </source>
</evidence>
<keyword evidence="1" id="KW-0732">Signal</keyword>
<evidence type="ECO:0000256" key="1">
    <source>
        <dbReference type="SAM" id="SignalP"/>
    </source>
</evidence>
<gene>
    <name evidence="2" type="ORF">SAMN05444141_103215</name>
</gene>
<sequence>MYPPDNREVFSLKLSYLTLGLLGGAFMVASGAQAQGTITHYQSEGNLEVTHNVGCVAREETKTSYTPADLYQSIFACIEKEQYQTAVDLYVMAFARGYFDMLRVKDKSAHQAISVLRLVTFQKLSKEQSEAFGKALEAYSKDGISGACSFLQASGAPDYYPKYMVAHGMGGLKKEGGNGLVTPFDASDAWQVSLAKTGICSAK</sequence>
<keyword evidence="3" id="KW-1185">Reference proteome</keyword>
<reference evidence="3" key="1">
    <citation type="submission" date="2016-10" db="EMBL/GenBank/DDBJ databases">
        <authorList>
            <person name="Varghese N."/>
            <person name="Submissions S."/>
        </authorList>
    </citation>
    <scope>NUCLEOTIDE SEQUENCE [LARGE SCALE GENOMIC DNA]</scope>
    <source>
        <strain evidence="3">DSM 17465</strain>
    </source>
</reference>
<dbReference type="EMBL" id="FPBD01000003">
    <property type="protein sequence ID" value="SFT76309.1"/>
    <property type="molecule type" value="Genomic_DNA"/>
</dbReference>